<reference evidence="1 2" key="1">
    <citation type="submission" date="2019-11" db="EMBL/GenBank/DDBJ databases">
        <title>Genome analysis of Rhizobacterium cereale a novel genus and species isolated from maize roots in North Spain.</title>
        <authorList>
            <person name="Menendez E."/>
            <person name="Flores-Felix J.D."/>
            <person name="Ramirez-Bahena M.-H."/>
            <person name="Igual J.M."/>
            <person name="Garcia-Fraile P."/>
            <person name="Peix A."/>
            <person name="Velazquez E."/>
        </authorList>
    </citation>
    <scope>NUCLEOTIDE SEQUENCE [LARGE SCALE GENOMIC DNA]</scope>
    <source>
        <strain evidence="1 2">RZME27</strain>
    </source>
</reference>
<name>A0A6A8A957_9HYPH</name>
<dbReference type="EMBL" id="WIXI01000044">
    <property type="protein sequence ID" value="MQY47269.1"/>
    <property type="molecule type" value="Genomic_DNA"/>
</dbReference>
<evidence type="ECO:0000313" key="1">
    <source>
        <dbReference type="EMBL" id="MQY47269.1"/>
    </source>
</evidence>
<gene>
    <name evidence="1" type="ORF">GAO09_14615</name>
</gene>
<accession>A0A6A8A957</accession>
<dbReference type="Proteomes" id="UP000435138">
    <property type="component" value="Unassembled WGS sequence"/>
</dbReference>
<organism evidence="1 2">
    <name type="scientific">Endobacterium cereale</name>
    <dbReference type="NCBI Taxonomy" id="2663029"/>
    <lineage>
        <taxon>Bacteria</taxon>
        <taxon>Pseudomonadati</taxon>
        <taxon>Pseudomonadota</taxon>
        <taxon>Alphaproteobacteria</taxon>
        <taxon>Hyphomicrobiales</taxon>
        <taxon>Rhizobiaceae</taxon>
        <taxon>Endobacterium</taxon>
    </lineage>
</organism>
<keyword evidence="2" id="KW-1185">Reference proteome</keyword>
<dbReference type="AlphaFoldDB" id="A0A6A8A957"/>
<comment type="caution">
    <text evidence="1">The sequence shown here is derived from an EMBL/GenBank/DDBJ whole genome shotgun (WGS) entry which is preliminary data.</text>
</comment>
<dbReference type="RefSeq" id="WP_153354737.1">
    <property type="nucleotide sequence ID" value="NZ_JAYKOO010000001.1"/>
</dbReference>
<sequence length="72" mass="8393">MIRSEKRRSEEPLDSSDLLRCQQVFEELKRDLGDVDDAEEVNRLAAITMELYRQGVRQKDQLRTMVAAARGR</sequence>
<proteinExistence type="predicted"/>
<protein>
    <submittedName>
        <fullName evidence="1">Uncharacterized protein</fullName>
    </submittedName>
</protein>
<evidence type="ECO:0000313" key="2">
    <source>
        <dbReference type="Proteomes" id="UP000435138"/>
    </source>
</evidence>